<evidence type="ECO:0000256" key="1">
    <source>
        <dbReference type="SAM" id="MobiDB-lite"/>
    </source>
</evidence>
<dbReference type="PANTHER" id="PTHR40625:SF1">
    <property type="entry name" value="AMP-ACTIVATED PROTEIN KINASE GLYCOGEN-BINDING DOMAIN-CONTAINING PROTEIN"/>
    <property type="match status" value="1"/>
</dbReference>
<proteinExistence type="predicted"/>
<sequence>MDTALITFMVQTSPYTQSVHLIGSWDNFSKHYTMEHDTKRARGQWRGCYAFTDIICDGDGANGSKRTGGLKMGATYYYYYELDNGTEVHDPSVPFTTSCPYLPGQPVNLLQVPVEVQPIRLRSASVNSLSAIEIMTMNPADKFVAPRPPPPPPTATRTSKTSPSQISPKRPARSVSPRSDRSIRTFFGLRLPQESTHRGRSVSLGRTVGEKYNSRSSSPKQNTSVAHSRNASPQSLGVRRHTNPQERIPILPQLSSRHTGLFTMDALDIPDEIVEEGEDDDDNFAGQLSPHSLHEGDVFTHLSPPPTPLRSPTPRRAKISTSKPLPELPETCLVPLPLRLRAFAFEANLPKSHFSTSTEASFNMPRSHFSQSTEASFNMPRSHFSTSTVSSTSLEARSHFSTSTIATQIGSPSFAKFIFHDKEEEEEDDLVADSEESGDDFTYSPPSEASDGPGFSCYSLPEDDFSSQQSIKKGSSHSSLSPNSRLTFGGALTTGMLDSTKMTSLEDLMSEVGYLHSVIGGN</sequence>
<comment type="caution">
    <text evidence="2">The sequence shown here is derived from an EMBL/GenBank/DDBJ whole genome shotgun (WGS) entry which is preliminary data.</text>
</comment>
<feature type="region of interest" description="Disordered" evidence="1">
    <location>
        <begin position="425"/>
        <end position="485"/>
    </location>
</feature>
<feature type="region of interest" description="Disordered" evidence="1">
    <location>
        <begin position="140"/>
        <end position="247"/>
    </location>
</feature>
<evidence type="ECO:0000313" key="2">
    <source>
        <dbReference type="EMBL" id="CAG8950694.1"/>
    </source>
</evidence>
<accession>A0A9N9KNQ4</accession>
<reference evidence="2" key="1">
    <citation type="submission" date="2021-07" db="EMBL/GenBank/DDBJ databases">
        <authorList>
            <person name="Durling M."/>
        </authorList>
    </citation>
    <scope>NUCLEOTIDE SEQUENCE</scope>
</reference>
<dbReference type="AlphaFoldDB" id="A0A9N9KNQ4"/>
<feature type="compositionally biased region" description="Acidic residues" evidence="1">
    <location>
        <begin position="425"/>
        <end position="439"/>
    </location>
</feature>
<feature type="compositionally biased region" description="Low complexity" evidence="1">
    <location>
        <begin position="466"/>
        <end position="484"/>
    </location>
</feature>
<evidence type="ECO:0000313" key="3">
    <source>
        <dbReference type="Proteomes" id="UP000696280"/>
    </source>
</evidence>
<feature type="compositionally biased region" description="Polar residues" evidence="1">
    <location>
        <begin position="214"/>
        <end position="235"/>
    </location>
</feature>
<keyword evidence="3" id="KW-1185">Reference proteome</keyword>
<name>A0A9N9KNQ4_9HELO</name>
<dbReference type="OrthoDB" id="5422351at2759"/>
<protein>
    <submittedName>
        <fullName evidence="2">Uncharacterized protein</fullName>
    </submittedName>
</protein>
<dbReference type="EMBL" id="CAJVRL010000038">
    <property type="protein sequence ID" value="CAG8950694.1"/>
    <property type="molecule type" value="Genomic_DNA"/>
</dbReference>
<organism evidence="2 3">
    <name type="scientific">Hymenoscyphus fraxineus</name>
    <dbReference type="NCBI Taxonomy" id="746836"/>
    <lineage>
        <taxon>Eukaryota</taxon>
        <taxon>Fungi</taxon>
        <taxon>Dikarya</taxon>
        <taxon>Ascomycota</taxon>
        <taxon>Pezizomycotina</taxon>
        <taxon>Leotiomycetes</taxon>
        <taxon>Helotiales</taxon>
        <taxon>Helotiaceae</taxon>
        <taxon>Hymenoscyphus</taxon>
    </lineage>
</organism>
<gene>
    <name evidence="2" type="ORF">HYFRA_00002904</name>
</gene>
<dbReference type="Proteomes" id="UP000696280">
    <property type="component" value="Unassembled WGS sequence"/>
</dbReference>
<feature type="compositionally biased region" description="Low complexity" evidence="1">
    <location>
        <begin position="155"/>
        <end position="164"/>
    </location>
</feature>
<dbReference type="PANTHER" id="PTHR40625">
    <property type="entry name" value="GTP-BINDING PROTEIN ESDC-RELATED"/>
    <property type="match status" value="1"/>
</dbReference>
<feature type="region of interest" description="Disordered" evidence="1">
    <location>
        <begin position="304"/>
        <end position="323"/>
    </location>
</feature>